<evidence type="ECO:0000256" key="3">
    <source>
        <dbReference type="ARBA" id="ARBA00023082"/>
    </source>
</evidence>
<evidence type="ECO:0000256" key="2">
    <source>
        <dbReference type="ARBA" id="ARBA00023015"/>
    </source>
</evidence>
<dbReference type="Pfam" id="PF08281">
    <property type="entry name" value="Sigma70_r4_2"/>
    <property type="match status" value="1"/>
</dbReference>
<dbReference type="Pfam" id="PF04542">
    <property type="entry name" value="Sigma70_r2"/>
    <property type="match status" value="1"/>
</dbReference>
<dbReference type="PANTHER" id="PTHR43133">
    <property type="entry name" value="RNA POLYMERASE ECF-TYPE SIGMA FACTO"/>
    <property type="match status" value="1"/>
</dbReference>
<organism evidence="7 8">
    <name type="scientific">Intestinimonas butyriciproducens</name>
    <dbReference type="NCBI Taxonomy" id="1297617"/>
    <lineage>
        <taxon>Bacteria</taxon>
        <taxon>Bacillati</taxon>
        <taxon>Bacillota</taxon>
        <taxon>Clostridia</taxon>
        <taxon>Eubacteriales</taxon>
        <taxon>Intestinimonas</taxon>
    </lineage>
</organism>
<evidence type="ECO:0000313" key="8">
    <source>
        <dbReference type="Proteomes" id="UP000245778"/>
    </source>
</evidence>
<name>A0A2U1CDF5_9FIRM</name>
<keyword evidence="3" id="KW-0731">Sigma factor</keyword>
<feature type="domain" description="RNA polymerase sigma-70 region 2" evidence="5">
    <location>
        <begin position="14"/>
        <end position="63"/>
    </location>
</feature>
<dbReference type="Gene3D" id="1.10.10.10">
    <property type="entry name" value="Winged helix-like DNA-binding domain superfamily/Winged helix DNA-binding domain"/>
    <property type="match status" value="1"/>
</dbReference>
<keyword evidence="4" id="KW-0804">Transcription</keyword>
<feature type="domain" description="RNA polymerase sigma factor 70 region 4 type 2" evidence="6">
    <location>
        <begin position="90"/>
        <end position="140"/>
    </location>
</feature>
<dbReference type="Gene3D" id="1.10.1740.10">
    <property type="match status" value="1"/>
</dbReference>
<dbReference type="Proteomes" id="UP000245778">
    <property type="component" value="Unassembled WGS sequence"/>
</dbReference>
<dbReference type="CDD" id="cd06171">
    <property type="entry name" value="Sigma70_r4"/>
    <property type="match status" value="1"/>
</dbReference>
<dbReference type="GO" id="GO:0003677">
    <property type="term" value="F:DNA binding"/>
    <property type="evidence" value="ECO:0007669"/>
    <property type="project" value="InterPro"/>
</dbReference>
<evidence type="ECO:0000256" key="1">
    <source>
        <dbReference type="ARBA" id="ARBA00010641"/>
    </source>
</evidence>
<evidence type="ECO:0000256" key="4">
    <source>
        <dbReference type="ARBA" id="ARBA00023163"/>
    </source>
</evidence>
<proteinExistence type="inferred from homology"/>
<dbReference type="EMBL" id="QEKK01000003">
    <property type="protein sequence ID" value="PVY58958.1"/>
    <property type="molecule type" value="Genomic_DNA"/>
</dbReference>
<dbReference type="SUPFAM" id="SSF88659">
    <property type="entry name" value="Sigma3 and sigma4 domains of RNA polymerase sigma factors"/>
    <property type="match status" value="1"/>
</dbReference>
<dbReference type="AlphaFoldDB" id="A0A2U1CDF5"/>
<dbReference type="InterPro" id="IPR013325">
    <property type="entry name" value="RNA_pol_sigma_r2"/>
</dbReference>
<dbReference type="GO" id="GO:0006352">
    <property type="term" value="P:DNA-templated transcription initiation"/>
    <property type="evidence" value="ECO:0007669"/>
    <property type="project" value="InterPro"/>
</dbReference>
<evidence type="ECO:0000259" key="5">
    <source>
        <dbReference type="Pfam" id="PF04542"/>
    </source>
</evidence>
<dbReference type="InterPro" id="IPR036388">
    <property type="entry name" value="WH-like_DNA-bd_sf"/>
</dbReference>
<dbReference type="PANTHER" id="PTHR43133:SF51">
    <property type="entry name" value="RNA POLYMERASE SIGMA FACTOR"/>
    <property type="match status" value="1"/>
</dbReference>
<dbReference type="GO" id="GO:0016987">
    <property type="term" value="F:sigma factor activity"/>
    <property type="evidence" value="ECO:0007669"/>
    <property type="project" value="UniProtKB-KW"/>
</dbReference>
<sequence length="152" mass="17510">METTSCACVISICYLRDGALAEDAAQETFVRAWRSREDFRGASSEKTWLTSIAVNVCRNMLRSPWHSRRVDLEILERVPAEEREAVDDTVIRAVLGLPGKYREVVVLYYYQDCSTAEIAQALELPQGTVSIRLKRARERLKPALKEWYYAEY</sequence>
<protein>
    <submittedName>
        <fullName evidence="7">RNA polymerase sigma-70 factor (ECF subfamily)</fullName>
    </submittedName>
</protein>
<dbReference type="RefSeq" id="WP_242943898.1">
    <property type="nucleotide sequence ID" value="NZ_CAUFHD010000014.1"/>
</dbReference>
<dbReference type="InterPro" id="IPR013324">
    <property type="entry name" value="RNA_pol_sigma_r3/r4-like"/>
</dbReference>
<evidence type="ECO:0000259" key="6">
    <source>
        <dbReference type="Pfam" id="PF08281"/>
    </source>
</evidence>
<dbReference type="SUPFAM" id="SSF88946">
    <property type="entry name" value="Sigma2 domain of RNA polymerase sigma factors"/>
    <property type="match status" value="1"/>
</dbReference>
<evidence type="ECO:0000313" key="7">
    <source>
        <dbReference type="EMBL" id="PVY58958.1"/>
    </source>
</evidence>
<gene>
    <name evidence="7" type="ORF">C7373_103246</name>
</gene>
<dbReference type="InterPro" id="IPR007627">
    <property type="entry name" value="RNA_pol_sigma70_r2"/>
</dbReference>
<dbReference type="GeneID" id="93229908"/>
<comment type="caution">
    <text evidence="7">The sequence shown here is derived from an EMBL/GenBank/DDBJ whole genome shotgun (WGS) entry which is preliminary data.</text>
</comment>
<dbReference type="InterPro" id="IPR039425">
    <property type="entry name" value="RNA_pol_sigma-70-like"/>
</dbReference>
<keyword evidence="2" id="KW-0805">Transcription regulation</keyword>
<dbReference type="InterPro" id="IPR014284">
    <property type="entry name" value="RNA_pol_sigma-70_dom"/>
</dbReference>
<reference evidence="7 8" key="1">
    <citation type="submission" date="2018-04" db="EMBL/GenBank/DDBJ databases">
        <title>Genomic Encyclopedia of Type Strains, Phase IV (KMG-IV): sequencing the most valuable type-strain genomes for metagenomic binning, comparative biology and taxonomic classification.</title>
        <authorList>
            <person name="Goeker M."/>
        </authorList>
    </citation>
    <scope>NUCLEOTIDE SEQUENCE [LARGE SCALE GENOMIC DNA]</scope>
    <source>
        <strain evidence="7 8">DSM 26588</strain>
    </source>
</reference>
<accession>A0A2U1CDF5</accession>
<dbReference type="InterPro" id="IPR013249">
    <property type="entry name" value="RNA_pol_sigma70_r4_t2"/>
</dbReference>
<dbReference type="NCBIfam" id="TIGR02937">
    <property type="entry name" value="sigma70-ECF"/>
    <property type="match status" value="1"/>
</dbReference>
<comment type="similarity">
    <text evidence="1">Belongs to the sigma-70 factor family. ECF subfamily.</text>
</comment>